<accession>A0A3P6ZN07</accession>
<dbReference type="AlphaFoldDB" id="A0A3P6ZN07"/>
<dbReference type="Proteomes" id="UP000274504">
    <property type="component" value="Unassembled WGS sequence"/>
</dbReference>
<reference evidence="1 2" key="1">
    <citation type="submission" date="2018-11" db="EMBL/GenBank/DDBJ databases">
        <authorList>
            <consortium name="Pathogen Informatics"/>
        </authorList>
    </citation>
    <scope>NUCLEOTIDE SEQUENCE [LARGE SCALE GENOMIC DNA]</scope>
</reference>
<name>A0A3P6ZN07_HYMDI</name>
<organism evidence="1 2">
    <name type="scientific">Hymenolepis diminuta</name>
    <name type="common">Rat tapeworm</name>
    <dbReference type="NCBI Taxonomy" id="6216"/>
    <lineage>
        <taxon>Eukaryota</taxon>
        <taxon>Metazoa</taxon>
        <taxon>Spiralia</taxon>
        <taxon>Lophotrochozoa</taxon>
        <taxon>Platyhelminthes</taxon>
        <taxon>Cestoda</taxon>
        <taxon>Eucestoda</taxon>
        <taxon>Cyclophyllidea</taxon>
        <taxon>Hymenolepididae</taxon>
        <taxon>Hymenolepis</taxon>
    </lineage>
</organism>
<protein>
    <submittedName>
        <fullName evidence="1">Uncharacterized protein</fullName>
    </submittedName>
</protein>
<sequence>MRSLFQPLISLVRTSSMTPQNIKIVHLRLRMLKLT</sequence>
<evidence type="ECO:0000313" key="2">
    <source>
        <dbReference type="Proteomes" id="UP000274504"/>
    </source>
</evidence>
<gene>
    <name evidence="1" type="ORF">HDID_LOCUS6660</name>
</gene>
<proteinExistence type="predicted"/>
<dbReference type="EMBL" id="UYSG01006618">
    <property type="protein sequence ID" value="VDL58978.1"/>
    <property type="molecule type" value="Genomic_DNA"/>
</dbReference>
<evidence type="ECO:0000313" key="1">
    <source>
        <dbReference type="EMBL" id="VDL58978.1"/>
    </source>
</evidence>